<reference evidence="1" key="2">
    <citation type="submission" date="2020-06" db="EMBL/GenBank/DDBJ databases">
        <authorList>
            <person name="Sheffer M."/>
        </authorList>
    </citation>
    <scope>NUCLEOTIDE SEQUENCE</scope>
</reference>
<gene>
    <name evidence="1" type="ORF">HNY73_021261</name>
</gene>
<dbReference type="AlphaFoldDB" id="A0A8T0EAR5"/>
<name>A0A8T0EAR5_ARGBR</name>
<dbReference type="EMBL" id="JABXBU010002230">
    <property type="protein sequence ID" value="KAF8768440.1"/>
    <property type="molecule type" value="Genomic_DNA"/>
</dbReference>
<protein>
    <submittedName>
        <fullName evidence="1">Uncharacterized protein</fullName>
    </submittedName>
</protein>
<accession>A0A8T0EAR5</accession>
<reference evidence="1" key="1">
    <citation type="journal article" date="2020" name="bioRxiv">
        <title>Chromosome-level reference genome of the European wasp spider Argiope bruennichi: a resource for studies on range expansion and evolutionary adaptation.</title>
        <authorList>
            <person name="Sheffer M.M."/>
            <person name="Hoppe A."/>
            <person name="Krehenwinkel H."/>
            <person name="Uhl G."/>
            <person name="Kuss A.W."/>
            <person name="Jensen L."/>
            <person name="Jensen C."/>
            <person name="Gillespie R.G."/>
            <person name="Hoff K.J."/>
            <person name="Prost S."/>
        </authorList>
    </citation>
    <scope>NUCLEOTIDE SEQUENCE</scope>
</reference>
<organism evidence="1 2">
    <name type="scientific">Argiope bruennichi</name>
    <name type="common">Wasp spider</name>
    <name type="synonym">Aranea bruennichi</name>
    <dbReference type="NCBI Taxonomy" id="94029"/>
    <lineage>
        <taxon>Eukaryota</taxon>
        <taxon>Metazoa</taxon>
        <taxon>Ecdysozoa</taxon>
        <taxon>Arthropoda</taxon>
        <taxon>Chelicerata</taxon>
        <taxon>Arachnida</taxon>
        <taxon>Araneae</taxon>
        <taxon>Araneomorphae</taxon>
        <taxon>Entelegynae</taxon>
        <taxon>Araneoidea</taxon>
        <taxon>Araneidae</taxon>
        <taxon>Argiope</taxon>
    </lineage>
</organism>
<dbReference type="Proteomes" id="UP000807504">
    <property type="component" value="Unassembled WGS sequence"/>
</dbReference>
<sequence length="150" mass="16628">MAASNIKNCIRIFRLNPNLVSSRQRSGGAPSCIQYLQQSRFTSEIVQGIRRNWLTPCRSSISIPPPANSSGTTSATLGMYVCMRGQGLNARCVQRPKDEAYRSVQSFHARAANCEFVSIHGDQSPVNAFAFDPFPCEGARHRIFAVYLRS</sequence>
<evidence type="ECO:0000313" key="2">
    <source>
        <dbReference type="Proteomes" id="UP000807504"/>
    </source>
</evidence>
<keyword evidence="2" id="KW-1185">Reference proteome</keyword>
<comment type="caution">
    <text evidence="1">The sequence shown here is derived from an EMBL/GenBank/DDBJ whole genome shotgun (WGS) entry which is preliminary data.</text>
</comment>
<proteinExistence type="predicted"/>
<evidence type="ECO:0000313" key="1">
    <source>
        <dbReference type="EMBL" id="KAF8768440.1"/>
    </source>
</evidence>